<keyword evidence="2" id="KW-1185">Reference proteome</keyword>
<reference evidence="2" key="1">
    <citation type="journal article" date="2019" name="Int. J. Syst. Evol. Microbiol.">
        <title>The Global Catalogue of Microorganisms (GCM) 10K type strain sequencing project: providing services to taxonomists for standard genome sequencing and annotation.</title>
        <authorList>
            <consortium name="The Broad Institute Genomics Platform"/>
            <consortium name="The Broad Institute Genome Sequencing Center for Infectious Disease"/>
            <person name="Wu L."/>
            <person name="Ma J."/>
        </authorList>
    </citation>
    <scope>NUCLEOTIDE SEQUENCE [LARGE SCALE GENOMIC DNA]</scope>
    <source>
        <strain evidence="2">CGMCC 1.6375</strain>
    </source>
</reference>
<comment type="caution">
    <text evidence="1">The sequence shown here is derived from an EMBL/GenBank/DDBJ whole genome shotgun (WGS) entry which is preliminary data.</text>
</comment>
<gene>
    <name evidence="1" type="ORF">GCM10010967_12660</name>
</gene>
<organism evidence="1 2">
    <name type="scientific">Dyadobacter beijingensis</name>
    <dbReference type="NCBI Taxonomy" id="365489"/>
    <lineage>
        <taxon>Bacteria</taxon>
        <taxon>Pseudomonadati</taxon>
        <taxon>Bacteroidota</taxon>
        <taxon>Cytophagia</taxon>
        <taxon>Cytophagales</taxon>
        <taxon>Spirosomataceae</taxon>
        <taxon>Dyadobacter</taxon>
    </lineage>
</organism>
<accession>A0ABQ2HK66</accession>
<proteinExistence type="predicted"/>
<evidence type="ECO:0000313" key="1">
    <source>
        <dbReference type="EMBL" id="GGM82453.1"/>
    </source>
</evidence>
<dbReference type="Proteomes" id="UP000632339">
    <property type="component" value="Unassembled WGS sequence"/>
</dbReference>
<sequence>MSKRLIRVLPHEIRDNQSELQKHVINAVLSNGNTLFGRLQAADNTGIVLKDTRDHLHQIALSELYELVYDDARGIVPKSRHPTI</sequence>
<evidence type="ECO:0000313" key="2">
    <source>
        <dbReference type="Proteomes" id="UP000632339"/>
    </source>
</evidence>
<dbReference type="RefSeq" id="WP_019942641.1">
    <property type="nucleotide sequence ID" value="NZ_BMLI01000001.1"/>
</dbReference>
<protein>
    <submittedName>
        <fullName evidence="1">Uncharacterized protein</fullName>
    </submittedName>
</protein>
<dbReference type="EMBL" id="BMLI01000001">
    <property type="protein sequence ID" value="GGM82453.1"/>
    <property type="molecule type" value="Genomic_DNA"/>
</dbReference>
<name>A0ABQ2HK66_9BACT</name>